<proteinExistence type="predicted"/>
<accession>A0A396ZBC6</accession>
<gene>
    <name evidence="1" type="ORF">DLM75_06985</name>
</gene>
<comment type="caution">
    <text evidence="1">The sequence shown here is derived from an EMBL/GenBank/DDBJ whole genome shotgun (WGS) entry which is preliminary data.</text>
</comment>
<dbReference type="Proteomes" id="UP000265798">
    <property type="component" value="Unassembled WGS sequence"/>
</dbReference>
<dbReference type="EMBL" id="QHCT01000001">
    <property type="protein sequence ID" value="RHX92902.1"/>
    <property type="molecule type" value="Genomic_DNA"/>
</dbReference>
<sequence length="80" mass="9234">MVKLCFRIEEPPHTFPTLSRRLFGKTKKGRLKLTTGLKFRRIFRDRIPAPSSDFPKNSQNGSIGGRILTNPLFTFHSKVF</sequence>
<name>A0A396ZBC6_9LEPT</name>
<evidence type="ECO:0000313" key="2">
    <source>
        <dbReference type="Proteomes" id="UP000265798"/>
    </source>
</evidence>
<organism evidence="1 2">
    <name type="scientific">Leptospira stimsonii</name>
    <dbReference type="NCBI Taxonomy" id="2202203"/>
    <lineage>
        <taxon>Bacteria</taxon>
        <taxon>Pseudomonadati</taxon>
        <taxon>Spirochaetota</taxon>
        <taxon>Spirochaetia</taxon>
        <taxon>Leptospirales</taxon>
        <taxon>Leptospiraceae</taxon>
        <taxon>Leptospira</taxon>
    </lineage>
</organism>
<dbReference type="AlphaFoldDB" id="A0A396ZBC6"/>
<protein>
    <submittedName>
        <fullName evidence="1">Uncharacterized protein</fullName>
    </submittedName>
</protein>
<evidence type="ECO:0000313" key="1">
    <source>
        <dbReference type="EMBL" id="RHX92902.1"/>
    </source>
</evidence>
<reference evidence="2" key="1">
    <citation type="submission" date="2018-05" db="EMBL/GenBank/DDBJ databases">
        <title>Leptospira yasudae sp. nov. and Leptospira stimsonii sp. nov., two pathogenic species of the genus Leptospira isolated from environmental sources.</title>
        <authorList>
            <person name="Casanovas-Massana A."/>
            <person name="Hamond C."/>
            <person name="Santos L.A."/>
            <person name="Hacker K.P."/>
            <person name="Balassiano I."/>
            <person name="Medeiros M.A."/>
            <person name="Reis M.G."/>
            <person name="Ko A.I."/>
            <person name="Wunder E.A."/>
        </authorList>
    </citation>
    <scope>NUCLEOTIDE SEQUENCE [LARGE SCALE GENOMIC DNA]</scope>
    <source>
        <strain evidence="2">Yale</strain>
    </source>
</reference>